<dbReference type="SUPFAM" id="SSF52980">
    <property type="entry name" value="Restriction endonuclease-like"/>
    <property type="match status" value="1"/>
</dbReference>
<dbReference type="Pfam" id="PF04480">
    <property type="entry name" value="DUF559"/>
    <property type="match status" value="1"/>
</dbReference>
<dbReference type="CDD" id="cd01038">
    <property type="entry name" value="Endonuclease_DUF559"/>
    <property type="match status" value="1"/>
</dbReference>
<sequence length="143" mass="16584">MITGPRDTVKRARKLRSEMTLPERKLWIELRKRPGGFKFRRQHPAGQYVLDFYRASVKLAIEVDGTVHDNAPAVQRDQRRSRWLRSQSIATTRVPARHIFQDMEAVILRILEICAERKKQCPSKNDVPLHHPVDGSPPQIGEE</sequence>
<comment type="caution">
    <text evidence="3">The sequence shown here is derived from an EMBL/GenBank/DDBJ whole genome shotgun (WGS) entry which is preliminary data.</text>
</comment>
<keyword evidence="4" id="KW-1185">Reference proteome</keyword>
<name>A0A844Z748_9SPHN</name>
<evidence type="ECO:0000313" key="3">
    <source>
        <dbReference type="EMBL" id="MXO83735.1"/>
    </source>
</evidence>
<dbReference type="InterPro" id="IPR011335">
    <property type="entry name" value="Restrct_endonuc-II-like"/>
</dbReference>
<dbReference type="InterPro" id="IPR047216">
    <property type="entry name" value="Endonuclease_DUF559_bact"/>
</dbReference>
<dbReference type="EMBL" id="WTYZ01000001">
    <property type="protein sequence ID" value="MXO83735.1"/>
    <property type="molecule type" value="Genomic_DNA"/>
</dbReference>
<feature type="domain" description="DUF559" evidence="2">
    <location>
        <begin position="9"/>
        <end position="114"/>
    </location>
</feature>
<gene>
    <name evidence="3" type="ORF">GRI35_10210</name>
</gene>
<dbReference type="PANTHER" id="PTHR38590">
    <property type="entry name" value="BLL0828 PROTEIN"/>
    <property type="match status" value="1"/>
</dbReference>
<accession>A0A844Z748</accession>
<protein>
    <submittedName>
        <fullName evidence="3">DUF559 domain-containing protein</fullName>
    </submittedName>
</protein>
<dbReference type="InterPro" id="IPR007569">
    <property type="entry name" value="DUF559"/>
</dbReference>
<dbReference type="RefSeq" id="WP_160614063.1">
    <property type="nucleotide sequence ID" value="NZ_JAUFQM010000001.1"/>
</dbReference>
<dbReference type="AlphaFoldDB" id="A0A844Z748"/>
<organism evidence="3 4">
    <name type="scientific">Pontixanthobacter aestiaquae</name>
    <dbReference type="NCBI Taxonomy" id="1509367"/>
    <lineage>
        <taxon>Bacteria</taxon>
        <taxon>Pseudomonadati</taxon>
        <taxon>Pseudomonadota</taxon>
        <taxon>Alphaproteobacteria</taxon>
        <taxon>Sphingomonadales</taxon>
        <taxon>Erythrobacteraceae</taxon>
        <taxon>Pontixanthobacter</taxon>
    </lineage>
</organism>
<dbReference type="Proteomes" id="UP000460290">
    <property type="component" value="Unassembled WGS sequence"/>
</dbReference>
<dbReference type="OrthoDB" id="9798754at2"/>
<reference evidence="3 4" key="1">
    <citation type="submission" date="2019-12" db="EMBL/GenBank/DDBJ databases">
        <title>Genomic-based taxomic classification of the family Erythrobacteraceae.</title>
        <authorList>
            <person name="Xu L."/>
        </authorList>
    </citation>
    <scope>NUCLEOTIDE SEQUENCE [LARGE SCALE GENOMIC DNA]</scope>
    <source>
        <strain evidence="3 4">KCTC 42006</strain>
    </source>
</reference>
<evidence type="ECO:0000313" key="4">
    <source>
        <dbReference type="Proteomes" id="UP000460290"/>
    </source>
</evidence>
<evidence type="ECO:0000256" key="1">
    <source>
        <dbReference type="SAM" id="MobiDB-lite"/>
    </source>
</evidence>
<proteinExistence type="predicted"/>
<evidence type="ECO:0000259" key="2">
    <source>
        <dbReference type="Pfam" id="PF04480"/>
    </source>
</evidence>
<dbReference type="PANTHER" id="PTHR38590:SF1">
    <property type="entry name" value="BLL0828 PROTEIN"/>
    <property type="match status" value="1"/>
</dbReference>
<feature type="region of interest" description="Disordered" evidence="1">
    <location>
        <begin position="121"/>
        <end position="143"/>
    </location>
</feature>
<dbReference type="Gene3D" id="3.40.960.10">
    <property type="entry name" value="VSR Endonuclease"/>
    <property type="match status" value="1"/>
</dbReference>